<accession>A0A0C9T7G0</accession>
<organism evidence="2 3">
    <name type="scientific">Paxillus involutus ATCC 200175</name>
    <dbReference type="NCBI Taxonomy" id="664439"/>
    <lineage>
        <taxon>Eukaryota</taxon>
        <taxon>Fungi</taxon>
        <taxon>Dikarya</taxon>
        <taxon>Basidiomycota</taxon>
        <taxon>Agaricomycotina</taxon>
        <taxon>Agaricomycetes</taxon>
        <taxon>Agaricomycetidae</taxon>
        <taxon>Boletales</taxon>
        <taxon>Paxilineae</taxon>
        <taxon>Paxillaceae</taxon>
        <taxon>Paxillus</taxon>
    </lineage>
</organism>
<evidence type="ECO:0000259" key="1">
    <source>
        <dbReference type="Pfam" id="PF24626"/>
    </source>
</evidence>
<evidence type="ECO:0000313" key="3">
    <source>
        <dbReference type="Proteomes" id="UP000053647"/>
    </source>
</evidence>
<reference evidence="3" key="2">
    <citation type="submission" date="2015-01" db="EMBL/GenBank/DDBJ databases">
        <title>Evolutionary Origins and Diversification of the Mycorrhizal Mutualists.</title>
        <authorList>
            <consortium name="DOE Joint Genome Institute"/>
            <consortium name="Mycorrhizal Genomics Consortium"/>
            <person name="Kohler A."/>
            <person name="Kuo A."/>
            <person name="Nagy L.G."/>
            <person name="Floudas D."/>
            <person name="Copeland A."/>
            <person name="Barry K.W."/>
            <person name="Cichocki N."/>
            <person name="Veneault-Fourrey C."/>
            <person name="LaButti K."/>
            <person name="Lindquist E.A."/>
            <person name="Lipzen A."/>
            <person name="Lundell T."/>
            <person name="Morin E."/>
            <person name="Murat C."/>
            <person name="Riley R."/>
            <person name="Ohm R."/>
            <person name="Sun H."/>
            <person name="Tunlid A."/>
            <person name="Henrissat B."/>
            <person name="Grigoriev I.V."/>
            <person name="Hibbett D.S."/>
            <person name="Martin F."/>
        </authorList>
    </citation>
    <scope>NUCLEOTIDE SEQUENCE [LARGE SCALE GENOMIC DNA]</scope>
    <source>
        <strain evidence="3">ATCC 200175</strain>
    </source>
</reference>
<dbReference type="OrthoDB" id="3211671at2759"/>
<reference evidence="2 3" key="1">
    <citation type="submission" date="2014-06" db="EMBL/GenBank/DDBJ databases">
        <authorList>
            <consortium name="DOE Joint Genome Institute"/>
            <person name="Kuo A."/>
            <person name="Kohler A."/>
            <person name="Nagy L.G."/>
            <person name="Floudas D."/>
            <person name="Copeland A."/>
            <person name="Barry K.W."/>
            <person name="Cichocki N."/>
            <person name="Veneault-Fourrey C."/>
            <person name="LaButti K."/>
            <person name="Lindquist E.A."/>
            <person name="Lipzen A."/>
            <person name="Lundell T."/>
            <person name="Morin E."/>
            <person name="Murat C."/>
            <person name="Sun H."/>
            <person name="Tunlid A."/>
            <person name="Henrissat B."/>
            <person name="Grigoriev I.V."/>
            <person name="Hibbett D.S."/>
            <person name="Martin F."/>
            <person name="Nordberg H.P."/>
            <person name="Cantor M.N."/>
            <person name="Hua S.X."/>
        </authorList>
    </citation>
    <scope>NUCLEOTIDE SEQUENCE [LARGE SCALE GENOMIC DNA]</scope>
    <source>
        <strain evidence="2 3">ATCC 200175</strain>
    </source>
</reference>
<dbReference type="Proteomes" id="UP000053647">
    <property type="component" value="Unassembled WGS sequence"/>
</dbReference>
<dbReference type="InterPro" id="IPR056924">
    <property type="entry name" value="SH3_Tf2-1"/>
</dbReference>
<proteinExistence type="predicted"/>
<dbReference type="AlphaFoldDB" id="A0A0C9T7G0"/>
<keyword evidence="3" id="KW-1185">Reference proteome</keyword>
<dbReference type="HOGENOM" id="CLU_2386819_0_0_1"/>
<dbReference type="Pfam" id="PF24626">
    <property type="entry name" value="SH3_Tf2-1"/>
    <property type="match status" value="1"/>
</dbReference>
<evidence type="ECO:0000313" key="2">
    <source>
        <dbReference type="EMBL" id="KIJ11620.1"/>
    </source>
</evidence>
<dbReference type="EMBL" id="KN819376">
    <property type="protein sequence ID" value="KIJ11620.1"/>
    <property type="molecule type" value="Genomic_DNA"/>
</dbReference>
<sequence length="94" mass="10801">LAPKYIEPFQILEDYRNNLYLLDLPAELKQQGIHPAFHANLLRIHKPNDNHRFPGCQLPQISDLGKLEEWSVSHVSSHHSVVVSLEGLSQARER</sequence>
<feature type="domain" description="Tf2-1-like SH3-like" evidence="1">
    <location>
        <begin position="1"/>
        <end position="43"/>
    </location>
</feature>
<protein>
    <submittedName>
        <fullName evidence="2">Unplaced genomic scaffold PAXINscaffold_54, whole genome shotgun sequence</fullName>
    </submittedName>
</protein>
<gene>
    <name evidence="2" type="ORF">PAXINDRAFT_84247</name>
</gene>
<feature type="non-terminal residue" evidence="2">
    <location>
        <position position="1"/>
    </location>
</feature>
<name>A0A0C9T7G0_PAXIN</name>